<dbReference type="KEGG" id="fcy:FRACYDRAFT_246726"/>
<dbReference type="AlphaFoldDB" id="A0A1E7EZ76"/>
<organism evidence="1 2">
    <name type="scientific">Fragilariopsis cylindrus CCMP1102</name>
    <dbReference type="NCBI Taxonomy" id="635003"/>
    <lineage>
        <taxon>Eukaryota</taxon>
        <taxon>Sar</taxon>
        <taxon>Stramenopiles</taxon>
        <taxon>Ochrophyta</taxon>
        <taxon>Bacillariophyta</taxon>
        <taxon>Bacillariophyceae</taxon>
        <taxon>Bacillariophycidae</taxon>
        <taxon>Bacillariales</taxon>
        <taxon>Bacillariaceae</taxon>
        <taxon>Fragilariopsis</taxon>
    </lineage>
</organism>
<evidence type="ECO:0000313" key="1">
    <source>
        <dbReference type="EMBL" id="OEU10853.1"/>
    </source>
</evidence>
<dbReference type="InParanoid" id="A0A1E7EZ76"/>
<keyword evidence="2" id="KW-1185">Reference proteome</keyword>
<accession>A0A1E7EZ76</accession>
<evidence type="ECO:0000313" key="2">
    <source>
        <dbReference type="Proteomes" id="UP000095751"/>
    </source>
</evidence>
<reference evidence="1 2" key="1">
    <citation type="submission" date="2016-09" db="EMBL/GenBank/DDBJ databases">
        <title>Extensive genetic diversity and differential bi-allelic expression allows diatom success in the polar Southern Ocean.</title>
        <authorList>
            <consortium name="DOE Joint Genome Institute"/>
            <person name="Mock T."/>
            <person name="Otillar R.P."/>
            <person name="Strauss J."/>
            <person name="Dupont C."/>
            <person name="Frickenhaus S."/>
            <person name="Maumus F."/>
            <person name="Mcmullan M."/>
            <person name="Sanges R."/>
            <person name="Schmutz J."/>
            <person name="Toseland A."/>
            <person name="Valas R."/>
            <person name="Veluchamy A."/>
            <person name="Ward B.J."/>
            <person name="Allen A."/>
            <person name="Barry K."/>
            <person name="Falciatore A."/>
            <person name="Ferrante M."/>
            <person name="Fortunato A.E."/>
            <person name="Gloeckner G."/>
            <person name="Gruber A."/>
            <person name="Hipkin R."/>
            <person name="Janech M."/>
            <person name="Kroth P."/>
            <person name="Leese F."/>
            <person name="Lindquist E."/>
            <person name="Lyon B.R."/>
            <person name="Martin J."/>
            <person name="Mayer C."/>
            <person name="Parker M."/>
            <person name="Quesneville H."/>
            <person name="Raymond J."/>
            <person name="Uhlig C."/>
            <person name="Valentin K.U."/>
            <person name="Worden A.Z."/>
            <person name="Armbrust E.V."/>
            <person name="Bowler C."/>
            <person name="Green B."/>
            <person name="Moulton V."/>
            <person name="Van Oosterhout C."/>
            <person name="Grigoriev I."/>
        </authorList>
    </citation>
    <scope>NUCLEOTIDE SEQUENCE [LARGE SCALE GENOMIC DNA]</scope>
    <source>
        <strain evidence="1 2">CCMP1102</strain>
    </source>
</reference>
<proteinExistence type="predicted"/>
<gene>
    <name evidence="1" type="ORF">FRACYDRAFT_246726</name>
</gene>
<dbReference type="EMBL" id="KV784370">
    <property type="protein sequence ID" value="OEU10853.1"/>
    <property type="molecule type" value="Genomic_DNA"/>
</dbReference>
<sequence length="121" mass="13709">MTDNRIRMQCPMWERSSRPGLGFNGSIAIDSVLKRLLVYDDIKWPSVPFPELVISLTGVGVNIRFKPITSRNNNHRMGRMTVTSSTATVFPSVIHADEVFTFFISLDDSNTIIGMMNLWTE</sequence>
<name>A0A1E7EZ76_9STRA</name>
<dbReference type="Proteomes" id="UP000095751">
    <property type="component" value="Unassembled WGS sequence"/>
</dbReference>
<protein>
    <submittedName>
        <fullName evidence="1">Uncharacterized protein</fullName>
    </submittedName>
</protein>